<evidence type="ECO:0000256" key="5">
    <source>
        <dbReference type="ARBA" id="ARBA00022827"/>
    </source>
</evidence>
<dbReference type="GO" id="GO:0071949">
    <property type="term" value="F:FAD binding"/>
    <property type="evidence" value="ECO:0007669"/>
    <property type="project" value="TreeGrafter"/>
</dbReference>
<comment type="similarity">
    <text evidence="3 9">Belongs to the methylenetetrahydrofolate reductase family.</text>
</comment>
<keyword evidence="4 9" id="KW-0285">Flavoprotein</keyword>
<evidence type="ECO:0000313" key="12">
    <source>
        <dbReference type="Proteomes" id="UP000825051"/>
    </source>
</evidence>
<keyword evidence="5 9" id="KW-0274">FAD</keyword>
<evidence type="ECO:0000259" key="10">
    <source>
        <dbReference type="Pfam" id="PF12225"/>
    </source>
</evidence>
<comment type="pathway">
    <text evidence="2 9">One-carbon metabolism; tetrahydrofolate interconversion.</text>
</comment>
<evidence type="ECO:0000256" key="2">
    <source>
        <dbReference type="ARBA" id="ARBA00004777"/>
    </source>
</evidence>
<evidence type="ECO:0000256" key="6">
    <source>
        <dbReference type="ARBA" id="ARBA00023002"/>
    </source>
</evidence>
<evidence type="ECO:0000256" key="7">
    <source>
        <dbReference type="ARBA" id="ARBA00034478"/>
    </source>
</evidence>
<evidence type="ECO:0000256" key="8">
    <source>
        <dbReference type="ARBA" id="ARBA00048628"/>
    </source>
</evidence>
<dbReference type="KEGG" id="ole:K0B96_04350"/>
<dbReference type="Pfam" id="PF02219">
    <property type="entry name" value="MTHFR"/>
    <property type="match status" value="1"/>
</dbReference>
<dbReference type="InterPro" id="IPR029041">
    <property type="entry name" value="FAD-linked_oxidoreductase-like"/>
</dbReference>
<organism evidence="11 12">
    <name type="scientific">Horticoccus luteus</name>
    <dbReference type="NCBI Taxonomy" id="2862869"/>
    <lineage>
        <taxon>Bacteria</taxon>
        <taxon>Pseudomonadati</taxon>
        <taxon>Verrucomicrobiota</taxon>
        <taxon>Opitutia</taxon>
        <taxon>Opitutales</taxon>
        <taxon>Opitutaceae</taxon>
        <taxon>Horticoccus</taxon>
    </lineage>
</organism>
<dbReference type="GO" id="GO:0009086">
    <property type="term" value="P:methionine biosynthetic process"/>
    <property type="evidence" value="ECO:0007669"/>
    <property type="project" value="TreeGrafter"/>
</dbReference>
<reference evidence="11" key="1">
    <citation type="submission" date="2021-08" db="EMBL/GenBank/DDBJ databases">
        <title>Genome of a novel bacterium of the phylum Verrucomicrobia, Oleiharenicola sp. KSB-15.</title>
        <authorList>
            <person name="Chung J.-H."/>
            <person name="Ahn J.-H."/>
            <person name="Yoon Y."/>
            <person name="Kim D.-Y."/>
            <person name="An S.-H."/>
            <person name="Park I."/>
            <person name="Yeon J."/>
        </authorList>
    </citation>
    <scope>NUCLEOTIDE SEQUENCE</scope>
    <source>
        <strain evidence="11">KSB-15</strain>
    </source>
</reference>
<accession>A0A8F9TXK1</accession>
<comment type="cofactor">
    <cofactor evidence="1 9">
        <name>FAD</name>
        <dbReference type="ChEBI" id="CHEBI:57692"/>
    </cofactor>
</comment>
<dbReference type="RefSeq" id="WP_220164252.1">
    <property type="nucleotide sequence ID" value="NZ_CP080507.1"/>
</dbReference>
<dbReference type="InterPro" id="IPR003171">
    <property type="entry name" value="Mehydrof_redctse-like"/>
</dbReference>
<evidence type="ECO:0000256" key="4">
    <source>
        <dbReference type="ARBA" id="ARBA00022630"/>
    </source>
</evidence>
<sequence length="526" mass="57718">MNRLAERLGASSDFLIGVELVSTRGGLDQPHAAKTLSLARDLAGAASIDWVSITDNAGGNPMLAASALGAPLRDAGREVVIHLSCKDFNRNALESEAWRLASEGFQNILVLTGDYPGHGVGGGGKPAFDIDAIGLLTLLGQMNAGLDVTREGAKKAVRLEPTKFFPGAVVTNFKLLENEVIPQLLKMERKLAAGARFLINQIGYDSRKVHELIAWMRRRGHGHVPLIGNVYVLNPGVARVFRAKKIPGVVISEELGDICEAQRAAADKGKAFFLELAAKQIAIYRGLGYRGAYLGGVHSVAEIERVLEIERGFAPDDWKQFAREIQYSRPGEFFVFARDENTGLANPEKLEATYAASLGAHPRTQNVTFTYRFSKFAHELMFTPGKGLWKAGDALCASAKDPLQGPAWMRAIEHTSKRLMFDCRDCGDCSLSEMAFLCPESSCAKNQRNGPCGGTRDGKCEVYDYECIWSRAYERLKFEGREDQLLAHTPAVQDQSLRYTSSWANTWARRDHLAKHPPASLPPIKS</sequence>
<evidence type="ECO:0000256" key="9">
    <source>
        <dbReference type="RuleBase" id="RU003862"/>
    </source>
</evidence>
<dbReference type="Pfam" id="PF12225">
    <property type="entry name" value="DUF5981"/>
    <property type="match status" value="1"/>
</dbReference>
<feature type="domain" description="Methylene-tetrahydrofolate reductase C-terminal-like" evidence="10">
    <location>
        <begin position="411"/>
        <end position="490"/>
    </location>
</feature>
<keyword evidence="12" id="KW-1185">Reference proteome</keyword>
<dbReference type="GO" id="GO:0035999">
    <property type="term" value="P:tetrahydrofolate interconversion"/>
    <property type="evidence" value="ECO:0007669"/>
    <property type="project" value="UniProtKB-UniPathway"/>
</dbReference>
<protein>
    <recommendedName>
        <fullName evidence="9">Methylenetetrahydrofolate reductase</fullName>
    </recommendedName>
</protein>
<gene>
    <name evidence="11" type="ORF">K0B96_04350</name>
</gene>
<comment type="catalytic activity">
    <reaction evidence="8">
        <text>(6S)-5-methyl-5,6,7,8-tetrahydrofolate + NAD(+) = (6R)-5,10-methylene-5,6,7,8-tetrahydrofolate + NADH + H(+)</text>
        <dbReference type="Rhea" id="RHEA:19821"/>
        <dbReference type="ChEBI" id="CHEBI:15378"/>
        <dbReference type="ChEBI" id="CHEBI:15636"/>
        <dbReference type="ChEBI" id="CHEBI:18608"/>
        <dbReference type="ChEBI" id="CHEBI:57540"/>
        <dbReference type="ChEBI" id="CHEBI:57945"/>
        <dbReference type="EC" id="1.5.1.54"/>
    </reaction>
    <physiologicalReaction direction="right-to-left" evidence="8">
        <dbReference type="Rhea" id="RHEA:19823"/>
    </physiologicalReaction>
</comment>
<evidence type="ECO:0000256" key="1">
    <source>
        <dbReference type="ARBA" id="ARBA00001974"/>
    </source>
</evidence>
<name>A0A8F9TXK1_9BACT</name>
<dbReference type="Gene3D" id="3.20.20.220">
    <property type="match status" value="1"/>
</dbReference>
<keyword evidence="6 9" id="KW-0560">Oxidoreductase</keyword>
<dbReference type="EMBL" id="CP080507">
    <property type="protein sequence ID" value="QYM79857.1"/>
    <property type="molecule type" value="Genomic_DNA"/>
</dbReference>
<comment type="pathway">
    <text evidence="7">Amino-acid biosynthesis; L-methionine biosynthesis via de novo pathway.</text>
</comment>
<evidence type="ECO:0000256" key="3">
    <source>
        <dbReference type="ARBA" id="ARBA00006743"/>
    </source>
</evidence>
<dbReference type="PANTHER" id="PTHR45754:SF3">
    <property type="entry name" value="METHYLENETETRAHYDROFOLATE REDUCTASE (NADPH)"/>
    <property type="match status" value="1"/>
</dbReference>
<dbReference type="InterPro" id="IPR022026">
    <property type="entry name" value="DUF5981"/>
</dbReference>
<evidence type="ECO:0000313" key="11">
    <source>
        <dbReference type="EMBL" id="QYM79857.1"/>
    </source>
</evidence>
<dbReference type="SUPFAM" id="SSF51730">
    <property type="entry name" value="FAD-linked oxidoreductase"/>
    <property type="match status" value="1"/>
</dbReference>
<proteinExistence type="inferred from homology"/>
<dbReference type="AlphaFoldDB" id="A0A8F9TXK1"/>
<dbReference type="PANTHER" id="PTHR45754">
    <property type="entry name" value="METHYLENETETRAHYDROFOLATE REDUCTASE"/>
    <property type="match status" value="1"/>
</dbReference>
<dbReference type="UniPathway" id="UPA00193"/>
<dbReference type="GO" id="GO:0005829">
    <property type="term" value="C:cytosol"/>
    <property type="evidence" value="ECO:0007669"/>
    <property type="project" value="TreeGrafter"/>
</dbReference>
<dbReference type="GO" id="GO:0106312">
    <property type="term" value="F:methylenetetrahydrofolate reductase (NADH) activity"/>
    <property type="evidence" value="ECO:0007669"/>
    <property type="project" value="UniProtKB-EC"/>
</dbReference>
<dbReference type="Proteomes" id="UP000825051">
    <property type="component" value="Chromosome"/>
</dbReference>